<dbReference type="InterPro" id="IPR018060">
    <property type="entry name" value="HTH_AraC"/>
</dbReference>
<evidence type="ECO:0000256" key="2">
    <source>
        <dbReference type="ARBA" id="ARBA00023125"/>
    </source>
</evidence>
<feature type="domain" description="HTH araC/xylS-type" evidence="4">
    <location>
        <begin position="242"/>
        <end position="340"/>
    </location>
</feature>
<dbReference type="Gene3D" id="3.40.50.880">
    <property type="match status" value="1"/>
</dbReference>
<dbReference type="PANTHER" id="PTHR43130">
    <property type="entry name" value="ARAC-FAMILY TRANSCRIPTIONAL REGULATOR"/>
    <property type="match status" value="1"/>
</dbReference>
<organism evidence="5 6">
    <name type="scientific">Photobacterium atrarenae</name>
    <dbReference type="NCBI Taxonomy" id="865757"/>
    <lineage>
        <taxon>Bacteria</taxon>
        <taxon>Pseudomonadati</taxon>
        <taxon>Pseudomonadota</taxon>
        <taxon>Gammaproteobacteria</taxon>
        <taxon>Vibrionales</taxon>
        <taxon>Vibrionaceae</taxon>
        <taxon>Photobacterium</taxon>
    </lineage>
</organism>
<dbReference type="InterPro" id="IPR009057">
    <property type="entry name" value="Homeodomain-like_sf"/>
</dbReference>
<keyword evidence="3" id="KW-0804">Transcription</keyword>
<dbReference type="SUPFAM" id="SSF52317">
    <property type="entry name" value="Class I glutamine amidotransferase-like"/>
    <property type="match status" value="1"/>
</dbReference>
<dbReference type="InterPro" id="IPR002818">
    <property type="entry name" value="DJ-1/PfpI"/>
</dbReference>
<name>A0ABY5GMF5_9GAMM</name>
<dbReference type="SMART" id="SM00342">
    <property type="entry name" value="HTH_ARAC"/>
    <property type="match status" value="1"/>
</dbReference>
<sequence length="343" mass="37743">MTEKRQFTGLMRDTNSSFLPPQLIEHPPVHVVFVLLEHFSMVSFTSAADTLVTSNLVTTSQRFTFSTVGISQQSVISDLGIAITADTTLDAMAPQIPVDVLLVCGGFRSPLAEIPKLSRKLRQVATRRGIVGGIWNGALALAHAGLLKEARYALHPDNHAFAREQFPTSKVTDLSFVLDGNVVSAAGPSSTLEMMLALTARLQNEDIVNAVREILACDRANQPSELPMLREIFTPTIPQVLKDTVQLMAGNLEEPLSIDELASWVDSSRRKLERLFRSHLNTSPSRYYLELRMTHARQLLLQSNDSIASIAAASGFVTATYFSRCFKEFFSISPLALRNQGKG</sequence>
<evidence type="ECO:0000256" key="3">
    <source>
        <dbReference type="ARBA" id="ARBA00023163"/>
    </source>
</evidence>
<gene>
    <name evidence="5" type="ORF">NNL38_18180</name>
</gene>
<keyword evidence="2" id="KW-0238">DNA-binding</keyword>
<dbReference type="CDD" id="cd03136">
    <property type="entry name" value="GATase1_AraC_ArgR_like"/>
    <property type="match status" value="1"/>
</dbReference>
<dbReference type="InterPro" id="IPR052158">
    <property type="entry name" value="INH-QAR"/>
</dbReference>
<proteinExistence type="predicted"/>
<evidence type="ECO:0000313" key="6">
    <source>
        <dbReference type="Proteomes" id="UP001057998"/>
    </source>
</evidence>
<dbReference type="SUPFAM" id="SSF46689">
    <property type="entry name" value="Homeodomain-like"/>
    <property type="match status" value="2"/>
</dbReference>
<accession>A0ABY5GMF5</accession>
<keyword evidence="6" id="KW-1185">Reference proteome</keyword>
<dbReference type="Pfam" id="PF12833">
    <property type="entry name" value="HTH_18"/>
    <property type="match status" value="1"/>
</dbReference>
<dbReference type="RefSeq" id="WP_255391861.1">
    <property type="nucleotide sequence ID" value="NZ_CP101509.1"/>
</dbReference>
<dbReference type="EMBL" id="CP101509">
    <property type="protein sequence ID" value="UTV30502.1"/>
    <property type="molecule type" value="Genomic_DNA"/>
</dbReference>
<evidence type="ECO:0000259" key="4">
    <source>
        <dbReference type="PROSITE" id="PS01124"/>
    </source>
</evidence>
<evidence type="ECO:0000313" key="5">
    <source>
        <dbReference type="EMBL" id="UTV30502.1"/>
    </source>
</evidence>
<dbReference type="PROSITE" id="PS00041">
    <property type="entry name" value="HTH_ARAC_FAMILY_1"/>
    <property type="match status" value="1"/>
</dbReference>
<reference evidence="5" key="1">
    <citation type="submission" date="2022-07" db="EMBL/GenBank/DDBJ databases">
        <title>Genome sequencing of Photobacterium atrarenae GJH2-4.</title>
        <authorList>
            <person name="Park S.-J."/>
        </authorList>
    </citation>
    <scope>NUCLEOTIDE SEQUENCE</scope>
    <source>
        <strain evidence="5">GJH2-4</strain>
    </source>
</reference>
<dbReference type="Proteomes" id="UP001057998">
    <property type="component" value="Chromosome 2"/>
</dbReference>
<dbReference type="InterPro" id="IPR029062">
    <property type="entry name" value="Class_I_gatase-like"/>
</dbReference>
<dbReference type="PANTHER" id="PTHR43130:SF3">
    <property type="entry name" value="HTH-TYPE TRANSCRIPTIONAL REGULATOR RV1931C"/>
    <property type="match status" value="1"/>
</dbReference>
<keyword evidence="1" id="KW-0805">Transcription regulation</keyword>
<dbReference type="Gene3D" id="1.10.10.60">
    <property type="entry name" value="Homeodomain-like"/>
    <property type="match status" value="2"/>
</dbReference>
<dbReference type="InterPro" id="IPR018062">
    <property type="entry name" value="HTH_AraC-typ_CS"/>
</dbReference>
<dbReference type="Pfam" id="PF01965">
    <property type="entry name" value="DJ-1_PfpI"/>
    <property type="match status" value="1"/>
</dbReference>
<dbReference type="PROSITE" id="PS01124">
    <property type="entry name" value="HTH_ARAC_FAMILY_2"/>
    <property type="match status" value="1"/>
</dbReference>
<protein>
    <submittedName>
        <fullName evidence="5">Helix-turn-helix domain-containing protein</fullName>
    </submittedName>
</protein>
<evidence type="ECO:0000256" key="1">
    <source>
        <dbReference type="ARBA" id="ARBA00023015"/>
    </source>
</evidence>